<name>A0ACB6R392_9PLEO</name>
<protein>
    <submittedName>
        <fullName evidence="1">Uncharacterized protein</fullName>
    </submittedName>
</protein>
<keyword evidence="2" id="KW-1185">Reference proteome</keyword>
<accession>A0ACB6R392</accession>
<proteinExistence type="predicted"/>
<reference evidence="1" key="1">
    <citation type="journal article" date="2020" name="Stud. Mycol.">
        <title>101 Dothideomycetes genomes: a test case for predicting lifestyles and emergence of pathogens.</title>
        <authorList>
            <person name="Haridas S."/>
            <person name="Albert R."/>
            <person name="Binder M."/>
            <person name="Bloem J."/>
            <person name="Labutti K."/>
            <person name="Salamov A."/>
            <person name="Andreopoulos B."/>
            <person name="Baker S."/>
            <person name="Barry K."/>
            <person name="Bills G."/>
            <person name="Bluhm B."/>
            <person name="Cannon C."/>
            <person name="Castanera R."/>
            <person name="Culley D."/>
            <person name="Daum C."/>
            <person name="Ezra D."/>
            <person name="Gonzalez J."/>
            <person name="Henrissat B."/>
            <person name="Kuo A."/>
            <person name="Liang C."/>
            <person name="Lipzen A."/>
            <person name="Lutzoni F."/>
            <person name="Magnuson J."/>
            <person name="Mondo S."/>
            <person name="Nolan M."/>
            <person name="Ohm R."/>
            <person name="Pangilinan J."/>
            <person name="Park H.-J."/>
            <person name="Ramirez L."/>
            <person name="Alfaro M."/>
            <person name="Sun H."/>
            <person name="Tritt A."/>
            <person name="Yoshinaga Y."/>
            <person name="Zwiers L.-H."/>
            <person name="Turgeon B."/>
            <person name="Goodwin S."/>
            <person name="Spatafora J."/>
            <person name="Crous P."/>
            <person name="Grigoriev I."/>
        </authorList>
    </citation>
    <scope>NUCLEOTIDE SEQUENCE</scope>
    <source>
        <strain evidence="1">ATCC 200398</strain>
    </source>
</reference>
<evidence type="ECO:0000313" key="2">
    <source>
        <dbReference type="Proteomes" id="UP000799755"/>
    </source>
</evidence>
<dbReference type="Proteomes" id="UP000799755">
    <property type="component" value="Unassembled WGS sequence"/>
</dbReference>
<dbReference type="EMBL" id="MU003499">
    <property type="protein sequence ID" value="KAF2473641.1"/>
    <property type="molecule type" value="Genomic_DNA"/>
</dbReference>
<gene>
    <name evidence="1" type="ORF">BDR25DRAFT_386472</name>
</gene>
<organism evidence="1 2">
    <name type="scientific">Lindgomyces ingoldianus</name>
    <dbReference type="NCBI Taxonomy" id="673940"/>
    <lineage>
        <taxon>Eukaryota</taxon>
        <taxon>Fungi</taxon>
        <taxon>Dikarya</taxon>
        <taxon>Ascomycota</taxon>
        <taxon>Pezizomycotina</taxon>
        <taxon>Dothideomycetes</taxon>
        <taxon>Pleosporomycetidae</taxon>
        <taxon>Pleosporales</taxon>
        <taxon>Lindgomycetaceae</taxon>
        <taxon>Lindgomyces</taxon>
    </lineage>
</organism>
<sequence length="790" mass="89137">MDPKRCPTIVAVVFLLSFSATARDLRQAQPQNNHTEIPRRSLVGCKNTAAELYPLVGHSRSNSSQNNWMDGAEPPICMEEKAEEACKAFSTRWFDSVLDTKKLSSEIKANLSLGDTDLVLDRSKFCTASFTDIHNSCESSCSELEENNDLLQWVNRTCTRYCGFGMPVDWKNSLAITKIKDDKNDSTVQSFFWPTCLDASPWMSFLNSAVTNCTRNWIPGCPGSAFGCYTSFGIDMECLCRPPGMNQNLFDPRQLVLRDNSIGPWERSALGDWVQATCEHYGGSDILSTEWKEQLGIQYFNVTPFRWELRPGTQKTDLCSGSYYTVPKPGYQCPSASKKLGAFAINNVIVALLVPLFGRRTVLKKITCSFFGNPHSRGFLFTAPIMIILNIASNLINAVLVRRVPGYSDTNTRELFLLWCSRPRFAWSIILALPFQAEKQMYFSCVASTLATEFGLQVLGAYTMGRVVDYGRKTHKVYTNTKAFQGFPFRDAALLMYRGPLVWLIFAVVGFLPLLWSVAGINDRISTISQLRPKRKARSGKKSCTKAVSAVKLKMTDTDLSTNFPQLHCTSVQTIANQWSSLAKEWEQLHGYLNRHSLALRAASRQNDRMRRRQHESSEMYIRAVVAENAESTLTESANSIPTARERKAQENAAAVKICASSICLQLNQIERRWENASRELGEWTKQLAFLDCEIEFLIEQAQAHAQSSSLMQQLPRDFPRYQKEAMGRAPLIRSLGNDEAWRIQQLQEDRPSDYAAIVQDISHLVGDCGQENTSGGIASRWRRRFCTKR</sequence>
<comment type="caution">
    <text evidence="1">The sequence shown here is derived from an EMBL/GenBank/DDBJ whole genome shotgun (WGS) entry which is preliminary data.</text>
</comment>
<evidence type="ECO:0000313" key="1">
    <source>
        <dbReference type="EMBL" id="KAF2473641.1"/>
    </source>
</evidence>